<dbReference type="InterPro" id="IPR008920">
    <property type="entry name" value="TF_FadR/GntR_C"/>
</dbReference>
<evidence type="ECO:0000259" key="4">
    <source>
        <dbReference type="PROSITE" id="PS50949"/>
    </source>
</evidence>
<organism evidence="5 6">
    <name type="scientific">Virgibacillus salinus</name>
    <dbReference type="NCBI Taxonomy" id="553311"/>
    <lineage>
        <taxon>Bacteria</taxon>
        <taxon>Bacillati</taxon>
        <taxon>Bacillota</taxon>
        <taxon>Bacilli</taxon>
        <taxon>Bacillales</taxon>
        <taxon>Bacillaceae</taxon>
        <taxon>Virgibacillus</taxon>
    </lineage>
</organism>
<dbReference type="PANTHER" id="PTHR43537">
    <property type="entry name" value="TRANSCRIPTIONAL REGULATOR, GNTR FAMILY"/>
    <property type="match status" value="1"/>
</dbReference>
<dbReference type="InterPro" id="IPR028374">
    <property type="entry name" value="FadR_C"/>
</dbReference>
<dbReference type="Gene3D" id="1.20.120.530">
    <property type="entry name" value="GntR ligand-binding domain-like"/>
    <property type="match status" value="1"/>
</dbReference>
<dbReference type="STRING" id="553311.SAMN05216231_3067"/>
<dbReference type="PANTHER" id="PTHR43537:SF52">
    <property type="entry name" value="FATTY ACID METABOLISM REGULATOR PROTEIN"/>
    <property type="match status" value="1"/>
</dbReference>
<evidence type="ECO:0000256" key="2">
    <source>
        <dbReference type="ARBA" id="ARBA00023125"/>
    </source>
</evidence>
<dbReference type="PROSITE" id="PS50949">
    <property type="entry name" value="HTH_GNTR"/>
    <property type="match status" value="1"/>
</dbReference>
<dbReference type="InterPro" id="IPR036388">
    <property type="entry name" value="WH-like_DNA-bd_sf"/>
</dbReference>
<keyword evidence="1" id="KW-0805">Transcription regulation</keyword>
<dbReference type="Proteomes" id="UP000199444">
    <property type="component" value="Unassembled WGS sequence"/>
</dbReference>
<keyword evidence="2" id="KW-0238">DNA-binding</keyword>
<dbReference type="Pfam" id="PF00392">
    <property type="entry name" value="GntR"/>
    <property type="match status" value="1"/>
</dbReference>
<evidence type="ECO:0000256" key="1">
    <source>
        <dbReference type="ARBA" id="ARBA00023015"/>
    </source>
</evidence>
<dbReference type="EMBL" id="FNKD01000003">
    <property type="protein sequence ID" value="SDQ92624.1"/>
    <property type="molecule type" value="Genomic_DNA"/>
</dbReference>
<keyword evidence="6" id="KW-1185">Reference proteome</keyword>
<gene>
    <name evidence="5" type="ORF">SAMN05216231_3067</name>
</gene>
<dbReference type="RefSeq" id="WP_092493820.1">
    <property type="nucleotide sequence ID" value="NZ_FNKD01000003.1"/>
</dbReference>
<sequence length="233" mass="26809">MRSSKEIEKNLIIKILQGEYPVNSSMQPERELAAVFHVGRPTIREVLQKLSRSGWLTLRKGMPATINDFWKQGNVHTIVDIIQSLDEIPDEFVLYFLEFRIGITAQYVKEAVRKHHPKVVGLLSQMDGLQDKAKDYAEYDWKLQKGLADLAENPIFLLTLNSFDGAYTKMAMRYFSYSFCREASSNYYKKLMAAALKGDYKQAEDISRSMMGKSYALWKSHLSLGVQGEKENY</sequence>
<proteinExistence type="predicted"/>
<dbReference type="SUPFAM" id="SSF46785">
    <property type="entry name" value="Winged helix' DNA-binding domain"/>
    <property type="match status" value="1"/>
</dbReference>
<dbReference type="InterPro" id="IPR036390">
    <property type="entry name" value="WH_DNA-bd_sf"/>
</dbReference>
<feature type="domain" description="HTH gntR-type" evidence="4">
    <location>
        <begin position="1"/>
        <end position="69"/>
    </location>
</feature>
<dbReference type="Gene3D" id="1.10.10.10">
    <property type="entry name" value="Winged helix-like DNA-binding domain superfamily/Winged helix DNA-binding domain"/>
    <property type="match status" value="1"/>
</dbReference>
<protein>
    <submittedName>
        <fullName evidence="5">Transcriptional regulator, GntR family</fullName>
    </submittedName>
</protein>
<keyword evidence="3" id="KW-0804">Transcription</keyword>
<name>A0A1H1EVQ5_9BACI</name>
<evidence type="ECO:0000313" key="5">
    <source>
        <dbReference type="EMBL" id="SDQ92624.1"/>
    </source>
</evidence>
<dbReference type="GO" id="GO:0003700">
    <property type="term" value="F:DNA-binding transcription factor activity"/>
    <property type="evidence" value="ECO:0007669"/>
    <property type="project" value="InterPro"/>
</dbReference>
<dbReference type="GO" id="GO:0000062">
    <property type="term" value="F:fatty-acyl-CoA binding"/>
    <property type="evidence" value="ECO:0007669"/>
    <property type="project" value="InterPro"/>
</dbReference>
<dbReference type="PRINTS" id="PR00035">
    <property type="entry name" value="HTHGNTR"/>
</dbReference>
<reference evidence="5 6" key="1">
    <citation type="submission" date="2016-10" db="EMBL/GenBank/DDBJ databases">
        <authorList>
            <person name="de Groot N.N."/>
        </authorList>
    </citation>
    <scope>NUCLEOTIDE SEQUENCE [LARGE SCALE GENOMIC DNA]</scope>
    <source>
        <strain evidence="5 6">CGMCC 1.10449</strain>
    </source>
</reference>
<dbReference type="Pfam" id="PF07840">
    <property type="entry name" value="FadR_C"/>
    <property type="match status" value="1"/>
</dbReference>
<dbReference type="InterPro" id="IPR000524">
    <property type="entry name" value="Tscrpt_reg_HTH_GntR"/>
</dbReference>
<accession>A0A1H1EVQ5</accession>
<dbReference type="AlphaFoldDB" id="A0A1H1EVQ5"/>
<dbReference type="GO" id="GO:0003677">
    <property type="term" value="F:DNA binding"/>
    <property type="evidence" value="ECO:0007669"/>
    <property type="project" value="UniProtKB-KW"/>
</dbReference>
<evidence type="ECO:0000313" key="6">
    <source>
        <dbReference type="Proteomes" id="UP000199444"/>
    </source>
</evidence>
<dbReference type="GO" id="GO:0019217">
    <property type="term" value="P:regulation of fatty acid metabolic process"/>
    <property type="evidence" value="ECO:0007669"/>
    <property type="project" value="InterPro"/>
</dbReference>
<evidence type="ECO:0000256" key="3">
    <source>
        <dbReference type="ARBA" id="ARBA00023163"/>
    </source>
</evidence>
<dbReference type="SUPFAM" id="SSF48008">
    <property type="entry name" value="GntR ligand-binding domain-like"/>
    <property type="match status" value="1"/>
</dbReference>
<dbReference type="SMART" id="SM00345">
    <property type="entry name" value="HTH_GNTR"/>
    <property type="match status" value="1"/>
</dbReference>